<comment type="subcellular location">
    <subcellularLocation>
        <location evidence="2">Cell inner membrane</location>
        <topology evidence="2">Multi-pass membrane protein</topology>
    </subcellularLocation>
</comment>
<dbReference type="PROSITE" id="PS50109">
    <property type="entry name" value="HIS_KIN"/>
    <property type="match status" value="1"/>
</dbReference>
<dbReference type="SMART" id="SM00387">
    <property type="entry name" value="HATPase_c"/>
    <property type="match status" value="1"/>
</dbReference>
<keyword evidence="10" id="KW-0418">Kinase</keyword>
<keyword evidence="8 15" id="KW-0812">Transmembrane</keyword>
<dbReference type="Gene3D" id="3.30.565.10">
    <property type="entry name" value="Histidine kinase-like ATPase, C-terminal domain"/>
    <property type="match status" value="1"/>
</dbReference>
<evidence type="ECO:0000256" key="1">
    <source>
        <dbReference type="ARBA" id="ARBA00000085"/>
    </source>
</evidence>
<evidence type="ECO:0000256" key="5">
    <source>
        <dbReference type="ARBA" id="ARBA00022519"/>
    </source>
</evidence>
<dbReference type="GO" id="GO:0005524">
    <property type="term" value="F:ATP binding"/>
    <property type="evidence" value="ECO:0007669"/>
    <property type="project" value="UniProtKB-KW"/>
</dbReference>
<evidence type="ECO:0000256" key="4">
    <source>
        <dbReference type="ARBA" id="ARBA00022475"/>
    </source>
</evidence>
<gene>
    <name evidence="18" type="ORF">BAR1_00940</name>
</gene>
<dbReference type="Pfam" id="PF00672">
    <property type="entry name" value="HAMP"/>
    <property type="match status" value="1"/>
</dbReference>
<evidence type="ECO:0000256" key="7">
    <source>
        <dbReference type="ARBA" id="ARBA00022679"/>
    </source>
</evidence>
<dbReference type="EC" id="2.7.13.3" evidence="3"/>
<evidence type="ECO:0000256" key="14">
    <source>
        <dbReference type="ARBA" id="ARBA00023136"/>
    </source>
</evidence>
<dbReference type="Proteomes" id="UP000261704">
    <property type="component" value="Chromosome"/>
</dbReference>
<protein>
    <recommendedName>
        <fullName evidence="3">histidine kinase</fullName>
        <ecNumber evidence="3">2.7.13.3</ecNumber>
    </recommendedName>
</protein>
<evidence type="ECO:0000256" key="8">
    <source>
        <dbReference type="ARBA" id="ARBA00022692"/>
    </source>
</evidence>
<keyword evidence="6" id="KW-0597">Phosphoprotein</keyword>
<dbReference type="Pfam" id="PF02518">
    <property type="entry name" value="HATPase_c"/>
    <property type="match status" value="1"/>
</dbReference>
<dbReference type="CDD" id="cd06225">
    <property type="entry name" value="HAMP"/>
    <property type="match status" value="1"/>
</dbReference>
<dbReference type="SUPFAM" id="SSF47384">
    <property type="entry name" value="Homodimeric domain of signal transducing histidine kinase"/>
    <property type="match status" value="1"/>
</dbReference>
<keyword evidence="11" id="KW-0067">ATP-binding</keyword>
<sequence length="468" mass="51508">MRRLLPKSLRGQLVLVILATFVVVQIINLWLFVDERRLAVRAALGLEAAGRAANVVRLIEAAPADLRPDILRAADSPLVRFSLSDTPSVDHLNHDMGGVIQSRIRSFLDDADAHEIRVELHQTGPVSVMEKVAPEMVRMHEQMMGLDLASVEMQLAIALRDGQWLNVSTRFHRPPIQWPWISTLSYALATLIIMATVWVALSRLTGPLRKLATAAESLGRGETVPELPVQGPEELRRLTTAFNEMQGRLTRFVSERTRLLAALGHDLRSPLTALRVRAEMVDDDETRERLVAIIEEMQEMVESTLSFARGMVTAEETRTVGVPDFLTELVADISDVGGDATLQDVAPMRVRIKPVAMRRALRNVIENAIRYGGGASVAAMRDGNNVMITVSDHGTGIPHDDLERVFDPFVRVEKSRNLETGGTGLGLSIARTVIQAHGGDITLSNRPEGGLLVEIILPLGSEDMEPQS</sequence>
<dbReference type="SUPFAM" id="SSF158472">
    <property type="entry name" value="HAMP domain-like"/>
    <property type="match status" value="1"/>
</dbReference>
<comment type="catalytic activity">
    <reaction evidence="1">
        <text>ATP + protein L-histidine = ADP + protein N-phospho-L-histidine.</text>
        <dbReference type="EC" id="2.7.13.3"/>
    </reaction>
</comment>
<evidence type="ECO:0000313" key="18">
    <source>
        <dbReference type="EMBL" id="AXX96626.1"/>
    </source>
</evidence>
<dbReference type="GO" id="GO:0005886">
    <property type="term" value="C:plasma membrane"/>
    <property type="evidence" value="ECO:0007669"/>
    <property type="project" value="UniProtKB-SubCell"/>
</dbReference>
<keyword evidence="9" id="KW-0547">Nucleotide-binding</keyword>
<dbReference type="SMART" id="SM00304">
    <property type="entry name" value="HAMP"/>
    <property type="match status" value="1"/>
</dbReference>
<dbReference type="Gene3D" id="1.10.287.130">
    <property type="match status" value="1"/>
</dbReference>
<dbReference type="SUPFAM" id="SSF55874">
    <property type="entry name" value="ATPase domain of HSP90 chaperone/DNA topoisomerase II/histidine kinase"/>
    <property type="match status" value="1"/>
</dbReference>
<feature type="domain" description="Histidine kinase" evidence="16">
    <location>
        <begin position="262"/>
        <end position="461"/>
    </location>
</feature>
<keyword evidence="7" id="KW-0808">Transferase</keyword>
<dbReference type="CDD" id="cd00082">
    <property type="entry name" value="HisKA"/>
    <property type="match status" value="1"/>
</dbReference>
<accession>A0A347UCP8</accession>
<dbReference type="InterPro" id="IPR004358">
    <property type="entry name" value="Sig_transdc_His_kin-like_C"/>
</dbReference>
<keyword evidence="4" id="KW-1003">Cell membrane</keyword>
<evidence type="ECO:0000256" key="15">
    <source>
        <dbReference type="SAM" id="Phobius"/>
    </source>
</evidence>
<dbReference type="InterPro" id="IPR036890">
    <property type="entry name" value="HATPase_C_sf"/>
</dbReference>
<feature type="transmembrane region" description="Helical" evidence="15">
    <location>
        <begin position="12"/>
        <end position="33"/>
    </location>
</feature>
<evidence type="ECO:0000256" key="11">
    <source>
        <dbReference type="ARBA" id="ARBA00022840"/>
    </source>
</evidence>
<dbReference type="PROSITE" id="PS50885">
    <property type="entry name" value="HAMP"/>
    <property type="match status" value="1"/>
</dbReference>
<organism evidence="18 19">
    <name type="scientific">Profundibacter amoris</name>
    <dbReference type="NCBI Taxonomy" id="2171755"/>
    <lineage>
        <taxon>Bacteria</taxon>
        <taxon>Pseudomonadati</taxon>
        <taxon>Pseudomonadota</taxon>
        <taxon>Alphaproteobacteria</taxon>
        <taxon>Rhodobacterales</taxon>
        <taxon>Paracoccaceae</taxon>
        <taxon>Profundibacter</taxon>
    </lineage>
</organism>
<evidence type="ECO:0000256" key="9">
    <source>
        <dbReference type="ARBA" id="ARBA00022741"/>
    </source>
</evidence>
<dbReference type="PRINTS" id="PR00344">
    <property type="entry name" value="BCTRLSENSOR"/>
</dbReference>
<evidence type="ECO:0000259" key="17">
    <source>
        <dbReference type="PROSITE" id="PS50885"/>
    </source>
</evidence>
<dbReference type="OrthoDB" id="9804645at2"/>
<dbReference type="InterPro" id="IPR003661">
    <property type="entry name" value="HisK_dim/P_dom"/>
</dbReference>
<feature type="transmembrane region" description="Helical" evidence="15">
    <location>
        <begin position="178"/>
        <end position="201"/>
    </location>
</feature>
<evidence type="ECO:0000256" key="13">
    <source>
        <dbReference type="ARBA" id="ARBA00023012"/>
    </source>
</evidence>
<evidence type="ECO:0000256" key="6">
    <source>
        <dbReference type="ARBA" id="ARBA00022553"/>
    </source>
</evidence>
<name>A0A347UCP8_9RHOB</name>
<evidence type="ECO:0000256" key="12">
    <source>
        <dbReference type="ARBA" id="ARBA00022989"/>
    </source>
</evidence>
<dbReference type="PANTHER" id="PTHR44936:SF5">
    <property type="entry name" value="SENSOR HISTIDINE KINASE ENVZ"/>
    <property type="match status" value="1"/>
</dbReference>
<dbReference type="RefSeq" id="WP_118941284.1">
    <property type="nucleotide sequence ID" value="NZ_CP032125.1"/>
</dbReference>
<dbReference type="KEGG" id="pamo:BAR1_00940"/>
<evidence type="ECO:0000256" key="2">
    <source>
        <dbReference type="ARBA" id="ARBA00004429"/>
    </source>
</evidence>
<dbReference type="Pfam" id="PF00512">
    <property type="entry name" value="HisKA"/>
    <property type="match status" value="1"/>
</dbReference>
<evidence type="ECO:0000259" key="16">
    <source>
        <dbReference type="PROSITE" id="PS50109"/>
    </source>
</evidence>
<evidence type="ECO:0000313" key="19">
    <source>
        <dbReference type="Proteomes" id="UP000261704"/>
    </source>
</evidence>
<keyword evidence="14 15" id="KW-0472">Membrane</keyword>
<evidence type="ECO:0000256" key="3">
    <source>
        <dbReference type="ARBA" id="ARBA00012438"/>
    </source>
</evidence>
<keyword evidence="5" id="KW-0997">Cell inner membrane</keyword>
<dbReference type="SMART" id="SM00388">
    <property type="entry name" value="HisKA"/>
    <property type="match status" value="1"/>
</dbReference>
<reference evidence="18 19" key="1">
    <citation type="submission" date="2018-09" db="EMBL/GenBank/DDBJ databases">
        <title>Profundibacter amoris BAR1 gen. nov., sp. nov., a new member of the Roseobacter clade isolated at Lokis Castle Vent Field on the Arctic Mid-Oceanic Ridge.</title>
        <authorList>
            <person name="Le Moine Bauer S."/>
            <person name="Sjoeberg A.G."/>
            <person name="L'Haridon S."/>
            <person name="Stokke R."/>
            <person name="Roalkvam I."/>
            <person name="Steen I.H."/>
            <person name="Dahle H."/>
        </authorList>
    </citation>
    <scope>NUCLEOTIDE SEQUENCE [LARGE SCALE GENOMIC DNA]</scope>
    <source>
        <strain evidence="18 19">BAR1</strain>
    </source>
</reference>
<dbReference type="InterPro" id="IPR003594">
    <property type="entry name" value="HATPase_dom"/>
</dbReference>
<dbReference type="EMBL" id="CP032125">
    <property type="protein sequence ID" value="AXX96626.1"/>
    <property type="molecule type" value="Genomic_DNA"/>
</dbReference>
<keyword evidence="12 15" id="KW-1133">Transmembrane helix</keyword>
<proteinExistence type="predicted"/>
<dbReference type="InterPro" id="IPR005467">
    <property type="entry name" value="His_kinase_dom"/>
</dbReference>
<dbReference type="InterPro" id="IPR050980">
    <property type="entry name" value="2C_sensor_his_kinase"/>
</dbReference>
<keyword evidence="13" id="KW-0902">Two-component regulatory system</keyword>
<dbReference type="GO" id="GO:0000155">
    <property type="term" value="F:phosphorelay sensor kinase activity"/>
    <property type="evidence" value="ECO:0007669"/>
    <property type="project" value="InterPro"/>
</dbReference>
<keyword evidence="19" id="KW-1185">Reference proteome</keyword>
<dbReference type="AlphaFoldDB" id="A0A347UCP8"/>
<evidence type="ECO:0000256" key="10">
    <source>
        <dbReference type="ARBA" id="ARBA00022777"/>
    </source>
</evidence>
<feature type="domain" description="HAMP" evidence="17">
    <location>
        <begin position="202"/>
        <end position="254"/>
    </location>
</feature>
<dbReference type="Gene3D" id="1.10.8.500">
    <property type="entry name" value="HAMP domain in histidine kinase"/>
    <property type="match status" value="1"/>
</dbReference>
<dbReference type="InterPro" id="IPR003660">
    <property type="entry name" value="HAMP_dom"/>
</dbReference>
<dbReference type="PANTHER" id="PTHR44936">
    <property type="entry name" value="SENSOR PROTEIN CREC"/>
    <property type="match status" value="1"/>
</dbReference>
<dbReference type="InterPro" id="IPR036097">
    <property type="entry name" value="HisK_dim/P_sf"/>
</dbReference>